<dbReference type="InterPro" id="IPR002117">
    <property type="entry name" value="p53_tumour_suppressor"/>
</dbReference>
<feature type="domain" description="p53 DNA-binding" evidence="14">
    <location>
        <begin position="69"/>
        <end position="152"/>
    </location>
</feature>
<dbReference type="PANTHER" id="PTHR11447:SF16">
    <property type="entry name" value="P53 PROTEIN LONG FORM VARIANT 1"/>
    <property type="match status" value="1"/>
</dbReference>
<dbReference type="Ensembl" id="ENSEBUT00000028379.1">
    <property type="protein sequence ID" value="ENSEBUP00000027803.1"/>
    <property type="gene ID" value="ENSEBUG00000017010.1"/>
</dbReference>
<evidence type="ECO:0000259" key="14">
    <source>
        <dbReference type="Pfam" id="PF00870"/>
    </source>
</evidence>
<feature type="binding site" evidence="10">
    <location>
        <position position="143"/>
    </location>
    <ligand>
        <name>Zn(2+)</name>
        <dbReference type="ChEBI" id="CHEBI:29105"/>
    </ligand>
</feature>
<keyword evidence="16" id="KW-1185">Reference proteome</keyword>
<dbReference type="Gene3D" id="2.60.40.720">
    <property type="match status" value="2"/>
</dbReference>
<dbReference type="GO" id="GO:0005737">
    <property type="term" value="C:cytoplasm"/>
    <property type="evidence" value="ECO:0007669"/>
    <property type="project" value="UniProtKB-SubCell"/>
</dbReference>
<keyword evidence="6 12" id="KW-0238">DNA-binding</keyword>
<evidence type="ECO:0000256" key="13">
    <source>
        <dbReference type="SAM" id="MobiDB-lite"/>
    </source>
</evidence>
<dbReference type="OMA" id="CIEVRIC"/>
<comment type="cofactor">
    <cofactor evidence="10 12">
        <name>Zn(2+)</name>
        <dbReference type="ChEBI" id="CHEBI:29105"/>
    </cofactor>
    <text evidence="10 12">Binds 1 zinc ion per subunit.</text>
</comment>
<dbReference type="GO" id="GO:0000981">
    <property type="term" value="F:DNA-binding transcription factor activity, RNA polymerase II-specific"/>
    <property type="evidence" value="ECO:0007669"/>
    <property type="project" value="TreeGrafter"/>
</dbReference>
<evidence type="ECO:0000256" key="4">
    <source>
        <dbReference type="ARBA" id="ARBA00022833"/>
    </source>
</evidence>
<keyword evidence="8 12" id="KW-0804">Transcription</keyword>
<proteinExistence type="inferred from homology"/>
<dbReference type="InterPro" id="IPR011615">
    <property type="entry name" value="p53_DNA-bd"/>
</dbReference>
<reference evidence="15" key="2">
    <citation type="submission" date="2025-09" db="UniProtKB">
        <authorList>
            <consortium name="Ensembl"/>
        </authorList>
    </citation>
    <scope>IDENTIFICATION</scope>
</reference>
<evidence type="ECO:0000256" key="12">
    <source>
        <dbReference type="RuleBase" id="RU003304"/>
    </source>
</evidence>
<comment type="subunit">
    <text evidence="12">Binds DNA as a homotetramer.</text>
</comment>
<keyword evidence="5 12" id="KW-0805">Transcription regulation</keyword>
<keyword evidence="9 12" id="KW-0539">Nucleus</keyword>
<keyword evidence="12" id="KW-0131">Cell cycle</keyword>
<feature type="region of interest" description="Disordered" evidence="13">
    <location>
        <begin position="247"/>
        <end position="268"/>
    </location>
</feature>
<evidence type="ECO:0000256" key="7">
    <source>
        <dbReference type="ARBA" id="ARBA00023159"/>
    </source>
</evidence>
<feature type="binding site" evidence="10">
    <location>
        <position position="187"/>
    </location>
    <ligand>
        <name>Zn(2+)</name>
        <dbReference type="ChEBI" id="CHEBI:29105"/>
    </ligand>
</feature>
<feature type="binding site" evidence="10">
    <location>
        <position position="191"/>
    </location>
    <ligand>
        <name>Zn(2+)</name>
        <dbReference type="ChEBI" id="CHEBI:29105"/>
    </ligand>
</feature>
<evidence type="ECO:0000256" key="1">
    <source>
        <dbReference type="ARBA" id="ARBA00006167"/>
    </source>
</evidence>
<comment type="similarity">
    <text evidence="1 12">Belongs to the p53 family.</text>
</comment>
<dbReference type="Proteomes" id="UP000694388">
    <property type="component" value="Unplaced"/>
</dbReference>
<evidence type="ECO:0000256" key="11">
    <source>
        <dbReference type="PIRSR" id="PIRSR602117-2"/>
    </source>
</evidence>
<keyword evidence="4 10" id="KW-0862">Zinc</keyword>
<dbReference type="GO" id="GO:0000978">
    <property type="term" value="F:RNA polymerase II cis-regulatory region sequence-specific DNA binding"/>
    <property type="evidence" value="ECO:0007669"/>
    <property type="project" value="TreeGrafter"/>
</dbReference>
<evidence type="ECO:0000256" key="5">
    <source>
        <dbReference type="ARBA" id="ARBA00023015"/>
    </source>
</evidence>
<feature type="domain" description="p53 DNA-binding" evidence="14">
    <location>
        <begin position="175"/>
        <end position="236"/>
    </location>
</feature>
<dbReference type="GO" id="GO:0005634">
    <property type="term" value="C:nucleus"/>
    <property type="evidence" value="ECO:0007669"/>
    <property type="project" value="UniProtKB-SubCell"/>
</dbReference>
<dbReference type="CDD" id="cd08367">
    <property type="entry name" value="P53"/>
    <property type="match status" value="1"/>
</dbReference>
<evidence type="ECO:0000256" key="8">
    <source>
        <dbReference type="ARBA" id="ARBA00023163"/>
    </source>
</evidence>
<evidence type="ECO:0000313" key="15">
    <source>
        <dbReference type="Ensembl" id="ENSEBUP00000027803.1"/>
    </source>
</evidence>
<reference evidence="15" key="1">
    <citation type="submission" date="2025-08" db="UniProtKB">
        <authorList>
            <consortium name="Ensembl"/>
        </authorList>
    </citation>
    <scope>IDENTIFICATION</scope>
</reference>
<accession>A0A8C4RD55</accession>
<keyword evidence="2 12" id="KW-0053">Apoptosis</keyword>
<keyword evidence="3 10" id="KW-0479">Metal-binding</keyword>
<keyword evidence="12" id="KW-0963">Cytoplasm</keyword>
<evidence type="ECO:0000256" key="9">
    <source>
        <dbReference type="ARBA" id="ARBA00023242"/>
    </source>
</evidence>
<dbReference type="AlphaFoldDB" id="A0A8C4RD55"/>
<sequence>MYTHTTASCPFICTCICPCSSYIILIYQQVQDASLCNNLICQSTSTTPPVTPPPIKSNCYGVFLPADIDHPGAYKFSLSFPNSSSSKAAPWTFSPMLKKLYCQLGKPCPLQISVTAKPPPNYYIRAMAIFKQKDHVLVPVTRCPTHYQNHQDACYLLMIMWFGYTISLFQGTSVGCEYTPLMCSFMCNTSCNGGMNRRPILLVLTLETSNWEVIARRCIEVRICASPGRDRAIDEARFRSVHPEGTEANVKNGKSVAQRKRKTKKRGLEKTSECQEFAKVGHKMRINEGDLMQNRREGKNPTFSPLHDIVEPVLNGKFYSPLFYM</sequence>
<evidence type="ECO:0000256" key="10">
    <source>
        <dbReference type="PIRSR" id="PIRSR602117-1"/>
    </source>
</evidence>
<organism evidence="15 16">
    <name type="scientific">Eptatretus burgeri</name>
    <name type="common">Inshore hagfish</name>
    <dbReference type="NCBI Taxonomy" id="7764"/>
    <lineage>
        <taxon>Eukaryota</taxon>
        <taxon>Metazoa</taxon>
        <taxon>Chordata</taxon>
        <taxon>Craniata</taxon>
        <taxon>Vertebrata</taxon>
        <taxon>Cyclostomata</taxon>
        <taxon>Myxini</taxon>
        <taxon>Myxiniformes</taxon>
        <taxon>Myxinidae</taxon>
        <taxon>Eptatretinae</taxon>
        <taxon>Eptatretus</taxon>
    </lineage>
</organism>
<evidence type="ECO:0000256" key="6">
    <source>
        <dbReference type="ARBA" id="ARBA00023125"/>
    </source>
</evidence>
<dbReference type="GO" id="GO:0006915">
    <property type="term" value="P:apoptotic process"/>
    <property type="evidence" value="ECO:0007669"/>
    <property type="project" value="UniProtKB-KW"/>
</dbReference>
<comment type="subcellular location">
    <subcellularLocation>
        <location evidence="12">Cytoplasm</location>
    </subcellularLocation>
    <subcellularLocation>
        <location evidence="12">Nucleus</location>
    </subcellularLocation>
</comment>
<dbReference type="InterPro" id="IPR008967">
    <property type="entry name" value="p53-like_TF_DNA-bd_sf"/>
</dbReference>
<comment type="function">
    <text evidence="12">Multifunctional transcription factor that induces cell cycle arrest, DNA repair or apoptosis upon binding to its target DNA sequence. Acts as a tumor suppressor in many tumor types; induces growth arrest or apoptosis depending on the physiological circumstances and cell type. Negatively regulates cell division by controlling expression of a set of genes required for this process. One of the activated genes is an inhibitor of cyclin-dependent kinases. Apoptosis induction seems to be mediated either by stimulation of BAX and FAS antigen expression, or by repression of Bcl-2 expression.</text>
</comment>
<protein>
    <recommendedName>
        <fullName evidence="12">Cellular tumor antigen p53</fullName>
    </recommendedName>
</protein>
<evidence type="ECO:0000256" key="2">
    <source>
        <dbReference type="ARBA" id="ARBA00022703"/>
    </source>
</evidence>
<feature type="site" description="Interaction with DNA" evidence="11">
    <location>
        <position position="87"/>
    </location>
</feature>
<keyword evidence="7 12" id="KW-0010">Activator</keyword>
<dbReference type="PRINTS" id="PR00386">
    <property type="entry name" value="P53SUPPRESSR"/>
</dbReference>
<dbReference type="GO" id="GO:0046872">
    <property type="term" value="F:metal ion binding"/>
    <property type="evidence" value="ECO:0007669"/>
    <property type="project" value="UniProtKB-KW"/>
</dbReference>
<feature type="binding site" evidence="10">
    <location>
        <position position="146"/>
    </location>
    <ligand>
        <name>Zn(2+)</name>
        <dbReference type="ChEBI" id="CHEBI:29105"/>
    </ligand>
</feature>
<dbReference type="SUPFAM" id="SSF49417">
    <property type="entry name" value="p53-like transcription factors"/>
    <property type="match status" value="1"/>
</dbReference>
<dbReference type="GeneTree" id="ENSGT00950000183153"/>
<dbReference type="Pfam" id="PF00870">
    <property type="entry name" value="P53"/>
    <property type="match status" value="2"/>
</dbReference>
<name>A0A8C4RD55_EPTBU</name>
<dbReference type="PANTHER" id="PTHR11447">
    <property type="entry name" value="CELLULAR TUMOR ANTIGEN P53"/>
    <property type="match status" value="1"/>
</dbReference>
<evidence type="ECO:0000313" key="16">
    <source>
        <dbReference type="Proteomes" id="UP000694388"/>
    </source>
</evidence>
<dbReference type="InterPro" id="IPR012346">
    <property type="entry name" value="p53/RUNT-type_TF_DNA-bd_sf"/>
</dbReference>
<evidence type="ECO:0000256" key="3">
    <source>
        <dbReference type="ARBA" id="ARBA00022723"/>
    </source>
</evidence>